<comment type="subcellular location">
    <subcellularLocation>
        <location evidence="1">Cell outer membrane</location>
    </subcellularLocation>
</comment>
<dbReference type="SUPFAM" id="SSF56935">
    <property type="entry name" value="Porins"/>
    <property type="match status" value="1"/>
</dbReference>
<dbReference type="Gene3D" id="2.40.170.20">
    <property type="entry name" value="TonB-dependent receptor, beta-barrel domain"/>
    <property type="match status" value="1"/>
</dbReference>
<dbReference type="Proteomes" id="UP000290545">
    <property type="component" value="Unassembled WGS sequence"/>
</dbReference>
<name>A0A4Q1DAG8_9BACT</name>
<dbReference type="EMBL" id="SDHZ01000001">
    <property type="protein sequence ID" value="RXK86387.1"/>
    <property type="molecule type" value="Genomic_DNA"/>
</dbReference>
<dbReference type="PANTHER" id="PTHR40980:SF4">
    <property type="entry name" value="TONB-DEPENDENT RECEPTOR-LIKE BETA-BARREL DOMAIN-CONTAINING PROTEIN"/>
    <property type="match status" value="1"/>
</dbReference>
<protein>
    <submittedName>
        <fullName evidence="5">TonB-dependent receptor</fullName>
    </submittedName>
</protein>
<evidence type="ECO:0000313" key="6">
    <source>
        <dbReference type="Proteomes" id="UP000290545"/>
    </source>
</evidence>
<dbReference type="RefSeq" id="WP_129002137.1">
    <property type="nucleotide sequence ID" value="NZ_SDHZ01000001.1"/>
</dbReference>
<sequence>MLKQILAVALFYWCYWPLNAQVTITGKLVNNQTGNPIEMAPVRLLSCHDSSLVKTTVTDSTGMFLLSGLPSNRYLLHFSPIGYQPLYHQVMPEQAGSTVWKQDQITMTADTSLLTGVVVSGRKPAFQMQPGKLVVNIAGNKLFNTAAHTLDILKRIPGLEVTGDGSLQMSGRITPAVFIDGKPVPMGAEELQNYLATLSPDMIASIEVINNPSSQYDAVYKGIINIRLKPDKALGWKGLLTANLQRNAYTLAEPNLLLTYKTRKMAYTARWGYTSGTTIRRYEALQHLANTNIMATNTRTLTGNNNINYQLGIDYNINPSHKVELLLRNYRLNRTTGSYNALYTTDSASNKVVSNTNSDNNATLKQRNYAVNLNYTAQLGQTLWQLQSSLLSITNRQLEDIQNKNILTSQLNDYWKTASKNDISVRTAQLDVSGDLAKGKWSIGTKLVFSNTQNDLRYDTLTTANIFKPDSSRTNRFDYDENITAAYIAYERKWNKLQLAMGLRAEQTHTTANSITDSQVTKRNYINWLPSLNITYTMERNRQLQFAFTRRITRPNFAQLNPFRFYFSPLNYWVGNPYLKSSVTTLFQFTYNIRSLTFSLQAGRENDPMTRYPEYDSVTNILQYLGRNLPYNNFAGIEMSIPWSVTPWWRMSHNLGGYYKKEQTPYHNVTYAIPIYNLTITGSQVFTLPGAFTLDLYYYYNTPGGDGLYTAGAISNIDLGLQRTWLKGTLNTRLNYYDLFNMYRVKRGFREKSIINNRLSHWFGMQRLSITVSYSFGKSTYKTKQAKRNEEENRAGW</sequence>
<proteinExistence type="predicted"/>
<reference evidence="5 6" key="1">
    <citation type="submission" date="2019-01" db="EMBL/GenBank/DDBJ databases">
        <title>Filimonas sp. strain TTM-71.</title>
        <authorList>
            <person name="Chen W.-M."/>
        </authorList>
    </citation>
    <scope>NUCLEOTIDE SEQUENCE [LARGE SCALE GENOMIC DNA]</scope>
    <source>
        <strain evidence="5 6">TTM-71</strain>
    </source>
</reference>
<dbReference type="Pfam" id="PF13620">
    <property type="entry name" value="CarboxypepD_reg"/>
    <property type="match status" value="1"/>
</dbReference>
<keyword evidence="3" id="KW-0998">Cell outer membrane</keyword>
<organism evidence="5 6">
    <name type="scientific">Filimonas effusa</name>
    <dbReference type="NCBI Taxonomy" id="2508721"/>
    <lineage>
        <taxon>Bacteria</taxon>
        <taxon>Pseudomonadati</taxon>
        <taxon>Bacteroidota</taxon>
        <taxon>Chitinophagia</taxon>
        <taxon>Chitinophagales</taxon>
        <taxon>Chitinophagaceae</taxon>
        <taxon>Filimonas</taxon>
    </lineage>
</organism>
<dbReference type="GO" id="GO:0009279">
    <property type="term" value="C:cell outer membrane"/>
    <property type="evidence" value="ECO:0007669"/>
    <property type="project" value="UniProtKB-SubCell"/>
</dbReference>
<feature type="domain" description="Outer membrane protein beta-barrel" evidence="4">
    <location>
        <begin position="395"/>
        <end position="774"/>
    </location>
</feature>
<dbReference type="PANTHER" id="PTHR40980">
    <property type="entry name" value="PLUG DOMAIN-CONTAINING PROTEIN"/>
    <property type="match status" value="1"/>
</dbReference>
<evidence type="ECO:0000259" key="4">
    <source>
        <dbReference type="Pfam" id="PF14905"/>
    </source>
</evidence>
<dbReference type="Pfam" id="PF14905">
    <property type="entry name" value="OMP_b-brl_3"/>
    <property type="match status" value="1"/>
</dbReference>
<dbReference type="InterPro" id="IPR036942">
    <property type="entry name" value="Beta-barrel_TonB_sf"/>
</dbReference>
<keyword evidence="2" id="KW-0472">Membrane</keyword>
<comment type="caution">
    <text evidence="5">The sequence shown here is derived from an EMBL/GenBank/DDBJ whole genome shotgun (WGS) entry which is preliminary data.</text>
</comment>
<evidence type="ECO:0000313" key="5">
    <source>
        <dbReference type="EMBL" id="RXK86387.1"/>
    </source>
</evidence>
<dbReference type="InterPro" id="IPR041700">
    <property type="entry name" value="OMP_b-brl_3"/>
</dbReference>
<evidence type="ECO:0000256" key="1">
    <source>
        <dbReference type="ARBA" id="ARBA00004442"/>
    </source>
</evidence>
<dbReference type="Gene3D" id="2.60.40.1120">
    <property type="entry name" value="Carboxypeptidase-like, regulatory domain"/>
    <property type="match status" value="1"/>
</dbReference>
<keyword evidence="6" id="KW-1185">Reference proteome</keyword>
<accession>A0A4Q1DAG8</accession>
<dbReference type="InterPro" id="IPR008969">
    <property type="entry name" value="CarboxyPept-like_regulatory"/>
</dbReference>
<evidence type="ECO:0000256" key="3">
    <source>
        <dbReference type="ARBA" id="ARBA00023237"/>
    </source>
</evidence>
<evidence type="ECO:0000256" key="2">
    <source>
        <dbReference type="ARBA" id="ARBA00023136"/>
    </source>
</evidence>
<dbReference type="OrthoDB" id="905812at2"/>
<dbReference type="AlphaFoldDB" id="A0A4Q1DAG8"/>
<dbReference type="SUPFAM" id="SSF49464">
    <property type="entry name" value="Carboxypeptidase regulatory domain-like"/>
    <property type="match status" value="1"/>
</dbReference>
<dbReference type="Gene3D" id="2.170.130.10">
    <property type="entry name" value="TonB-dependent receptor, plug domain"/>
    <property type="match status" value="1"/>
</dbReference>
<dbReference type="InterPro" id="IPR037066">
    <property type="entry name" value="Plug_dom_sf"/>
</dbReference>
<gene>
    <name evidence="5" type="ORF">ESB13_06165</name>
</gene>
<keyword evidence="5" id="KW-0675">Receptor</keyword>